<dbReference type="EMBL" id="MU007021">
    <property type="protein sequence ID" value="KAF2433285.1"/>
    <property type="molecule type" value="Genomic_DNA"/>
</dbReference>
<comment type="caution">
    <text evidence="4">The sequence shown here is derived from an EMBL/GenBank/DDBJ whole genome shotgun (WGS) entry which is preliminary data.</text>
</comment>
<feature type="chain" id="PRO_5040283566" description="DUF7707 domain-containing protein" evidence="2">
    <location>
        <begin position="22"/>
        <end position="202"/>
    </location>
</feature>
<accession>A0A9P4NVX5</accession>
<name>A0A9P4NVX5_9PEZI</name>
<dbReference type="OrthoDB" id="2121879at2759"/>
<sequence>MLYRNFLACVSAVAGIVFAQANTTAGGTPGDFTACCSILPNSIKPELRLSWCRAQQNTCPETCPNGQTSKNDCDPNTLTYNCQCLNNPTGNISDYAQTLPSLQCDEWKGQCVQSHPNDLAGQTFCQSFTCGKKNATALVGGSRGGSSSSSAAAASSGASSTATSSGGAASTSKSAAMVLRVGREYGTGAVAVGLLAIFGLAL</sequence>
<evidence type="ECO:0000256" key="1">
    <source>
        <dbReference type="SAM" id="MobiDB-lite"/>
    </source>
</evidence>
<feature type="domain" description="DUF7707" evidence="3">
    <location>
        <begin position="37"/>
        <end position="134"/>
    </location>
</feature>
<evidence type="ECO:0000313" key="5">
    <source>
        <dbReference type="Proteomes" id="UP000800235"/>
    </source>
</evidence>
<gene>
    <name evidence="4" type="ORF">EJ08DRAFT_731634</name>
</gene>
<dbReference type="Proteomes" id="UP000800235">
    <property type="component" value="Unassembled WGS sequence"/>
</dbReference>
<dbReference type="AlphaFoldDB" id="A0A9P4NVX5"/>
<evidence type="ECO:0000256" key="2">
    <source>
        <dbReference type="SAM" id="SignalP"/>
    </source>
</evidence>
<keyword evidence="5" id="KW-1185">Reference proteome</keyword>
<evidence type="ECO:0000259" key="3">
    <source>
        <dbReference type="Pfam" id="PF24808"/>
    </source>
</evidence>
<feature type="signal peptide" evidence="2">
    <location>
        <begin position="1"/>
        <end position="21"/>
    </location>
</feature>
<feature type="region of interest" description="Disordered" evidence="1">
    <location>
        <begin position="149"/>
        <end position="169"/>
    </location>
</feature>
<keyword evidence="2" id="KW-0732">Signal</keyword>
<proteinExistence type="predicted"/>
<dbReference type="InterPro" id="IPR056124">
    <property type="entry name" value="DUF7707"/>
</dbReference>
<evidence type="ECO:0000313" key="4">
    <source>
        <dbReference type="EMBL" id="KAF2433285.1"/>
    </source>
</evidence>
<dbReference type="Pfam" id="PF24808">
    <property type="entry name" value="DUF7707"/>
    <property type="match status" value="1"/>
</dbReference>
<dbReference type="PANTHER" id="PTHR38118">
    <property type="entry name" value="ANCHORED CELL WALL PROTEIN 11-RELATED"/>
    <property type="match status" value="1"/>
</dbReference>
<organism evidence="4 5">
    <name type="scientific">Tothia fuscella</name>
    <dbReference type="NCBI Taxonomy" id="1048955"/>
    <lineage>
        <taxon>Eukaryota</taxon>
        <taxon>Fungi</taxon>
        <taxon>Dikarya</taxon>
        <taxon>Ascomycota</taxon>
        <taxon>Pezizomycotina</taxon>
        <taxon>Dothideomycetes</taxon>
        <taxon>Pleosporomycetidae</taxon>
        <taxon>Venturiales</taxon>
        <taxon>Cylindrosympodiaceae</taxon>
        <taxon>Tothia</taxon>
    </lineage>
</organism>
<protein>
    <recommendedName>
        <fullName evidence="3">DUF7707 domain-containing protein</fullName>
    </recommendedName>
</protein>
<dbReference type="PANTHER" id="PTHR38118:SF2">
    <property type="entry name" value="CDP-ALCOHOL PHOSPHATIDYLTRANSFERASE PROTEIN"/>
    <property type="match status" value="1"/>
</dbReference>
<reference evidence="4" key="1">
    <citation type="journal article" date="2020" name="Stud. Mycol.">
        <title>101 Dothideomycetes genomes: a test case for predicting lifestyles and emergence of pathogens.</title>
        <authorList>
            <person name="Haridas S."/>
            <person name="Albert R."/>
            <person name="Binder M."/>
            <person name="Bloem J."/>
            <person name="Labutti K."/>
            <person name="Salamov A."/>
            <person name="Andreopoulos B."/>
            <person name="Baker S."/>
            <person name="Barry K."/>
            <person name="Bills G."/>
            <person name="Bluhm B."/>
            <person name="Cannon C."/>
            <person name="Castanera R."/>
            <person name="Culley D."/>
            <person name="Daum C."/>
            <person name="Ezra D."/>
            <person name="Gonzalez J."/>
            <person name="Henrissat B."/>
            <person name="Kuo A."/>
            <person name="Liang C."/>
            <person name="Lipzen A."/>
            <person name="Lutzoni F."/>
            <person name="Magnuson J."/>
            <person name="Mondo S."/>
            <person name="Nolan M."/>
            <person name="Ohm R."/>
            <person name="Pangilinan J."/>
            <person name="Park H.-J."/>
            <person name="Ramirez L."/>
            <person name="Alfaro M."/>
            <person name="Sun H."/>
            <person name="Tritt A."/>
            <person name="Yoshinaga Y."/>
            <person name="Zwiers L.-H."/>
            <person name="Turgeon B."/>
            <person name="Goodwin S."/>
            <person name="Spatafora J."/>
            <person name="Crous P."/>
            <person name="Grigoriev I."/>
        </authorList>
    </citation>
    <scope>NUCLEOTIDE SEQUENCE</scope>
    <source>
        <strain evidence="4">CBS 130266</strain>
    </source>
</reference>